<protein>
    <submittedName>
        <fullName evidence="2">Uncharacterized protein</fullName>
    </submittedName>
</protein>
<reference evidence="2" key="3">
    <citation type="submission" date="2022-06" db="UniProtKB">
        <authorList>
            <consortium name="EnsemblPlants"/>
        </authorList>
    </citation>
    <scope>IDENTIFICATION</scope>
</reference>
<dbReference type="EnsemblPlants" id="TuG1812G0500001865.01.T01">
    <property type="protein sequence ID" value="TuG1812G0500001865.01.T01"/>
    <property type="gene ID" value="TuG1812G0500001865.01"/>
</dbReference>
<proteinExistence type="predicted"/>
<reference evidence="2" key="2">
    <citation type="submission" date="2018-03" db="EMBL/GenBank/DDBJ databases">
        <title>The Triticum urartu genome reveals the dynamic nature of wheat genome evolution.</title>
        <authorList>
            <person name="Ling H."/>
            <person name="Ma B."/>
            <person name="Shi X."/>
            <person name="Liu H."/>
            <person name="Dong L."/>
            <person name="Sun H."/>
            <person name="Cao Y."/>
            <person name="Gao Q."/>
            <person name="Zheng S."/>
            <person name="Li Y."/>
            <person name="Yu Y."/>
            <person name="Du H."/>
            <person name="Qi M."/>
            <person name="Li Y."/>
            <person name="Yu H."/>
            <person name="Cui Y."/>
            <person name="Wang N."/>
            <person name="Chen C."/>
            <person name="Wu H."/>
            <person name="Zhao Y."/>
            <person name="Zhang J."/>
            <person name="Li Y."/>
            <person name="Zhou W."/>
            <person name="Zhang B."/>
            <person name="Hu W."/>
            <person name="Eijk M."/>
            <person name="Tang J."/>
            <person name="Witsenboer H."/>
            <person name="Zhao S."/>
            <person name="Li Z."/>
            <person name="Zhang A."/>
            <person name="Wang D."/>
            <person name="Liang C."/>
        </authorList>
    </citation>
    <scope>NUCLEOTIDE SEQUENCE [LARGE SCALE GENOMIC DNA]</scope>
    <source>
        <strain evidence="2">cv. G1812</strain>
    </source>
</reference>
<dbReference type="AlphaFoldDB" id="A0A8R7UGF2"/>
<evidence type="ECO:0000313" key="2">
    <source>
        <dbReference type="EnsemblPlants" id="TuG1812G0500001865.01.T01"/>
    </source>
</evidence>
<evidence type="ECO:0000313" key="3">
    <source>
        <dbReference type="Proteomes" id="UP000015106"/>
    </source>
</evidence>
<evidence type="ECO:0000256" key="1">
    <source>
        <dbReference type="SAM" id="MobiDB-lite"/>
    </source>
</evidence>
<dbReference type="Gramene" id="TuG1812G0500001865.01.T01">
    <property type="protein sequence ID" value="TuG1812G0500001865.01.T01"/>
    <property type="gene ID" value="TuG1812G0500001865.01"/>
</dbReference>
<dbReference type="Proteomes" id="UP000015106">
    <property type="component" value="Chromosome 5"/>
</dbReference>
<feature type="compositionally biased region" description="Acidic residues" evidence="1">
    <location>
        <begin position="72"/>
        <end position="81"/>
    </location>
</feature>
<name>A0A8R7UGF2_TRIUA</name>
<feature type="region of interest" description="Disordered" evidence="1">
    <location>
        <begin position="100"/>
        <end position="139"/>
    </location>
</feature>
<reference evidence="3" key="1">
    <citation type="journal article" date="2013" name="Nature">
        <title>Draft genome of the wheat A-genome progenitor Triticum urartu.</title>
        <authorList>
            <person name="Ling H.Q."/>
            <person name="Zhao S."/>
            <person name="Liu D."/>
            <person name="Wang J."/>
            <person name="Sun H."/>
            <person name="Zhang C."/>
            <person name="Fan H."/>
            <person name="Li D."/>
            <person name="Dong L."/>
            <person name="Tao Y."/>
            <person name="Gao C."/>
            <person name="Wu H."/>
            <person name="Li Y."/>
            <person name="Cui Y."/>
            <person name="Guo X."/>
            <person name="Zheng S."/>
            <person name="Wang B."/>
            <person name="Yu K."/>
            <person name="Liang Q."/>
            <person name="Yang W."/>
            <person name="Lou X."/>
            <person name="Chen J."/>
            <person name="Feng M."/>
            <person name="Jian J."/>
            <person name="Zhang X."/>
            <person name="Luo G."/>
            <person name="Jiang Y."/>
            <person name="Liu J."/>
            <person name="Wang Z."/>
            <person name="Sha Y."/>
            <person name="Zhang B."/>
            <person name="Wu H."/>
            <person name="Tang D."/>
            <person name="Shen Q."/>
            <person name="Xue P."/>
            <person name="Zou S."/>
            <person name="Wang X."/>
            <person name="Liu X."/>
            <person name="Wang F."/>
            <person name="Yang Y."/>
            <person name="An X."/>
            <person name="Dong Z."/>
            <person name="Zhang K."/>
            <person name="Zhang X."/>
            <person name="Luo M.C."/>
            <person name="Dvorak J."/>
            <person name="Tong Y."/>
            <person name="Wang J."/>
            <person name="Yang H."/>
            <person name="Li Z."/>
            <person name="Wang D."/>
            <person name="Zhang A."/>
            <person name="Wang J."/>
        </authorList>
    </citation>
    <scope>NUCLEOTIDE SEQUENCE</scope>
    <source>
        <strain evidence="3">cv. G1812</strain>
    </source>
</reference>
<sequence length="168" mass="17779">MSFVGAASHGPPARMTPAGGRPSGPPLGDGFQETKMAGEGDVLDNETEGSANPISRRHSKRAAKRQPHGDDKDGDGEDDDGGERFLLVKLQIRKVRMKAVSKGVDATSSAAAAEGGEGNEEDNAERQSQAGRIRASPGRLVKLNNKLSPLQKSPPPLPQAVWRPGFMF</sequence>
<feature type="compositionally biased region" description="Basic residues" evidence="1">
    <location>
        <begin position="55"/>
        <end position="66"/>
    </location>
</feature>
<keyword evidence="3" id="KW-1185">Reference proteome</keyword>
<feature type="region of interest" description="Disordered" evidence="1">
    <location>
        <begin position="1"/>
        <end position="83"/>
    </location>
</feature>
<organism evidence="2 3">
    <name type="scientific">Triticum urartu</name>
    <name type="common">Red wild einkorn</name>
    <name type="synonym">Crithodium urartu</name>
    <dbReference type="NCBI Taxonomy" id="4572"/>
    <lineage>
        <taxon>Eukaryota</taxon>
        <taxon>Viridiplantae</taxon>
        <taxon>Streptophyta</taxon>
        <taxon>Embryophyta</taxon>
        <taxon>Tracheophyta</taxon>
        <taxon>Spermatophyta</taxon>
        <taxon>Magnoliopsida</taxon>
        <taxon>Liliopsida</taxon>
        <taxon>Poales</taxon>
        <taxon>Poaceae</taxon>
        <taxon>BOP clade</taxon>
        <taxon>Pooideae</taxon>
        <taxon>Triticodae</taxon>
        <taxon>Triticeae</taxon>
        <taxon>Triticinae</taxon>
        <taxon>Triticum</taxon>
    </lineage>
</organism>
<accession>A0A8R7UGF2</accession>